<gene>
    <name evidence="2" type="ORF">MNBD_GAMMA01-536</name>
</gene>
<dbReference type="EMBL" id="UOEW01000147">
    <property type="protein sequence ID" value="VAW36651.1"/>
    <property type="molecule type" value="Genomic_DNA"/>
</dbReference>
<evidence type="ECO:0000313" key="2">
    <source>
        <dbReference type="EMBL" id="VAW36651.1"/>
    </source>
</evidence>
<proteinExistence type="predicted"/>
<dbReference type="Pfam" id="PF16036">
    <property type="entry name" value="Chalcone_3"/>
    <property type="match status" value="1"/>
</dbReference>
<sequence length="218" mass="25648">MSKISHYLRRIAGYLTKIRRNFDKIQLFRSRILFLGQALINTNMKYVIKLILVLFIANIVSAQDKTHWVEIGKGTYEYGFIYPYKVKFYVPYGVRNIAEIKQGLVPMKFELDWLLINYPQTKVQKLFSKQLEKHYASTGSFKLSNNLIKSFLNKLPAVNKHDKWTFTYYPDEGSRLFITDKKIHHLVGAELNRALLQSWLNKNPVLTANLFNRLLKVQ</sequence>
<dbReference type="InterPro" id="IPR016087">
    <property type="entry name" value="Chalcone_isomerase"/>
</dbReference>
<reference evidence="2" key="1">
    <citation type="submission" date="2018-06" db="EMBL/GenBank/DDBJ databases">
        <authorList>
            <person name="Zhirakovskaya E."/>
        </authorList>
    </citation>
    <scope>NUCLEOTIDE SEQUENCE</scope>
</reference>
<name>A0A3B0V0T6_9ZZZZ</name>
<protein>
    <recommendedName>
        <fullName evidence="1">Chalcone isomerase domain-containing protein</fullName>
    </recommendedName>
</protein>
<organism evidence="2">
    <name type="scientific">hydrothermal vent metagenome</name>
    <dbReference type="NCBI Taxonomy" id="652676"/>
    <lineage>
        <taxon>unclassified sequences</taxon>
        <taxon>metagenomes</taxon>
        <taxon>ecological metagenomes</taxon>
    </lineage>
</organism>
<dbReference type="AlphaFoldDB" id="A0A3B0V0T6"/>
<accession>A0A3B0V0T6</accession>
<evidence type="ECO:0000259" key="1">
    <source>
        <dbReference type="Pfam" id="PF16036"/>
    </source>
</evidence>
<feature type="domain" description="Chalcone isomerase" evidence="1">
    <location>
        <begin position="76"/>
        <end position="213"/>
    </location>
</feature>